<evidence type="ECO:0000313" key="2">
    <source>
        <dbReference type="EMBL" id="KAF6834212.1"/>
    </source>
</evidence>
<reference evidence="2" key="1">
    <citation type="journal article" date="2020" name="Phytopathology">
        <title>Genome Sequence Resources of Colletotrichum truncatum, C. plurivorum, C. musicola, and C. sojae: Four Species Pathogenic to Soybean (Glycine max).</title>
        <authorList>
            <person name="Rogerio F."/>
            <person name="Boufleur T.R."/>
            <person name="Ciampi-Guillardi M."/>
            <person name="Sukno S.A."/>
            <person name="Thon M.R."/>
            <person name="Massola Junior N.S."/>
            <person name="Baroncelli R."/>
        </authorList>
    </citation>
    <scope>NUCLEOTIDE SEQUENCE</scope>
    <source>
        <strain evidence="2">LFN0074</strain>
    </source>
</reference>
<evidence type="ECO:0000256" key="1">
    <source>
        <dbReference type="SAM" id="MobiDB-lite"/>
    </source>
</evidence>
<sequence length="141" mass="15503">MALRKNVGKGKGDKKRRDHQDCTLGAFPVGGVVRLCLDGVNGGRFLGWQYCSRGRHCRPPADFLFNGRTDWAICRHHLQQSQAKKANGNERRGVAAPRGPKTRPPLAPRTPKKIARSPTKAATASARGRRKPPGKKNIMTT</sequence>
<comment type="caution">
    <text evidence="2">The sequence shown here is derived from an EMBL/GenBank/DDBJ whole genome shotgun (WGS) entry which is preliminary data.</text>
</comment>
<dbReference type="AlphaFoldDB" id="A0A8H6NHX0"/>
<accession>A0A8H6NHX0</accession>
<keyword evidence="3" id="KW-1185">Reference proteome</keyword>
<organism evidence="2 3">
    <name type="scientific">Colletotrichum musicola</name>
    <dbReference type="NCBI Taxonomy" id="2175873"/>
    <lineage>
        <taxon>Eukaryota</taxon>
        <taxon>Fungi</taxon>
        <taxon>Dikarya</taxon>
        <taxon>Ascomycota</taxon>
        <taxon>Pezizomycotina</taxon>
        <taxon>Sordariomycetes</taxon>
        <taxon>Hypocreomycetidae</taxon>
        <taxon>Glomerellales</taxon>
        <taxon>Glomerellaceae</taxon>
        <taxon>Colletotrichum</taxon>
        <taxon>Colletotrichum orchidearum species complex</taxon>
    </lineage>
</organism>
<evidence type="ECO:0000313" key="3">
    <source>
        <dbReference type="Proteomes" id="UP000639643"/>
    </source>
</evidence>
<dbReference type="EMBL" id="WIGM01000200">
    <property type="protein sequence ID" value="KAF6834212.1"/>
    <property type="molecule type" value="Genomic_DNA"/>
</dbReference>
<proteinExistence type="predicted"/>
<name>A0A8H6NHX0_9PEZI</name>
<protein>
    <submittedName>
        <fullName evidence="2">Uncharacterized protein</fullName>
    </submittedName>
</protein>
<gene>
    <name evidence="2" type="ORF">CMUS01_06237</name>
</gene>
<feature type="region of interest" description="Disordered" evidence="1">
    <location>
        <begin position="80"/>
        <end position="141"/>
    </location>
</feature>
<dbReference type="OrthoDB" id="4851808at2759"/>
<dbReference type="Proteomes" id="UP000639643">
    <property type="component" value="Unassembled WGS sequence"/>
</dbReference>